<protein>
    <submittedName>
        <fullName evidence="1">Uncharacterized protein</fullName>
    </submittedName>
</protein>
<dbReference type="HOGENOM" id="CLU_054939_0_0_7"/>
<dbReference type="RefSeq" id="WP_004071269.1">
    <property type="nucleotide sequence ID" value="NZ_CM001488.1"/>
</dbReference>
<evidence type="ECO:0000313" key="2">
    <source>
        <dbReference type="Proteomes" id="UP000005778"/>
    </source>
</evidence>
<gene>
    <name evidence="1" type="ORF">DespoDRAFT_00627</name>
</gene>
<dbReference type="EMBL" id="CM001488">
    <property type="protein sequence ID" value="EIM62634.1"/>
    <property type="molecule type" value="Genomic_DNA"/>
</dbReference>
<dbReference type="eggNOG" id="ENOG502ZCBJ">
    <property type="taxonomic scope" value="Bacteria"/>
</dbReference>
<evidence type="ECO:0000313" key="1">
    <source>
        <dbReference type="EMBL" id="EIM62634.1"/>
    </source>
</evidence>
<accession>I5AZH1</accession>
<reference evidence="1 2" key="1">
    <citation type="submission" date="2011-09" db="EMBL/GenBank/DDBJ databases">
        <authorList>
            <consortium name="US DOE Joint Genome Institute (JGI-PGF)"/>
            <person name="Lucas S."/>
            <person name="Han J."/>
            <person name="Lapidus A."/>
            <person name="Cheng J.-F."/>
            <person name="Goodwin L."/>
            <person name="Pitluck S."/>
            <person name="Peters L."/>
            <person name="Land M.L."/>
            <person name="Hauser L."/>
            <person name="Orellana R."/>
            <person name="Lovley D."/>
            <person name="Woyke T.J."/>
        </authorList>
    </citation>
    <scope>NUCLEOTIDE SEQUENCE [LARGE SCALE GENOMIC DNA]</scope>
    <source>
        <strain evidence="1 2">2ac9</strain>
    </source>
</reference>
<organism evidence="1 2">
    <name type="scientific">Desulfobacter postgatei 2ac9</name>
    <dbReference type="NCBI Taxonomy" id="879212"/>
    <lineage>
        <taxon>Bacteria</taxon>
        <taxon>Pseudomonadati</taxon>
        <taxon>Thermodesulfobacteriota</taxon>
        <taxon>Desulfobacteria</taxon>
        <taxon>Desulfobacterales</taxon>
        <taxon>Desulfobacteraceae</taxon>
        <taxon>Desulfobacter</taxon>
    </lineage>
</organism>
<dbReference type="Proteomes" id="UP000005778">
    <property type="component" value="Chromosome"/>
</dbReference>
<keyword evidence="2" id="KW-1185">Reference proteome</keyword>
<dbReference type="AlphaFoldDB" id="I5AZH1"/>
<proteinExistence type="predicted"/>
<name>I5AZH1_9BACT</name>
<dbReference type="OrthoDB" id="258935at2"/>
<reference evidence="1 2" key="2">
    <citation type="submission" date="2012-02" db="EMBL/GenBank/DDBJ databases">
        <title>Improved High-Quality Draft sequence of Desulfobacter postgatei 2ac9.</title>
        <authorList>
            <consortium name="US DOE Joint Genome Institute"/>
            <person name="Lucas S."/>
            <person name="Han J."/>
            <person name="Lapidus A."/>
            <person name="Cheng J.-F."/>
            <person name="Goodwin L."/>
            <person name="Pitluck S."/>
            <person name="Peters L."/>
            <person name="Ovchinnikova G."/>
            <person name="Held B."/>
            <person name="Detter J.C."/>
            <person name="Han C."/>
            <person name="Tapia R."/>
            <person name="Land M."/>
            <person name="Hauser L."/>
            <person name="Kyrpides N."/>
            <person name="Ivanova N."/>
            <person name="Pagani I."/>
            <person name="Orellana R."/>
            <person name="Lovley D."/>
            <person name="Woyke T."/>
        </authorList>
    </citation>
    <scope>NUCLEOTIDE SEQUENCE [LARGE SCALE GENOMIC DNA]</scope>
    <source>
        <strain evidence="1 2">2ac9</strain>
    </source>
</reference>
<sequence length="393" mass="43380">MNRKKPNLWEYVPLADYAAPQATISRTIKRGIKDIWQRFQRNDTQIHDPAQNLEYLSPSAVEKVAPLSNWSGAVRALEIAVKEKTGSAQAPSVMMVAGLPGSDNAQILSRLAKALEWRLIPAPDPEQILSQDLTWLDWTKSADTPWVVPDIAKTYLRHVRGLTLIRQLLANINSKAVGTGVIGCNSWALTYLRRILPVPFPKAVVAQAFDDLSLGRWLSRRADDGCGRQILFRQANNAETVLPADGDTRASAFINQLAARSFGIPGIALQIWRRALKREPDQTAGDQASETGPADEITIWVEPWEKIPSLVVPSDLGLASPILMHTLLLHNGLPRDLAVDLLPFPATEAGRTLLTLTDAGIVETHQGELKISAHWYPSVRAHLNGEAYLTDKF</sequence>